<keyword evidence="9" id="KW-1185">Reference proteome</keyword>
<dbReference type="EMBL" id="CP002831">
    <property type="protein sequence ID" value="AFC24327.1"/>
    <property type="molecule type" value="Genomic_DNA"/>
</dbReference>
<dbReference type="InterPro" id="IPR000719">
    <property type="entry name" value="Prot_kinase_dom"/>
</dbReference>
<evidence type="ECO:0000256" key="3">
    <source>
        <dbReference type="ARBA" id="ARBA00022741"/>
    </source>
</evidence>
<evidence type="ECO:0000256" key="2">
    <source>
        <dbReference type="ARBA" id="ARBA00022679"/>
    </source>
</evidence>
<evidence type="ECO:0000256" key="1">
    <source>
        <dbReference type="ARBA" id="ARBA00012513"/>
    </source>
</evidence>
<keyword evidence="8" id="KW-0723">Serine/threonine-protein kinase</keyword>
<dbReference type="InterPro" id="IPR050660">
    <property type="entry name" value="NEK_Ser/Thr_kinase"/>
</dbReference>
<keyword evidence="6" id="KW-0472">Membrane</keyword>
<dbReference type="Gene3D" id="1.10.510.10">
    <property type="entry name" value="Transferase(Phosphotransferase) domain 1"/>
    <property type="match status" value="1"/>
</dbReference>
<evidence type="ECO:0000256" key="6">
    <source>
        <dbReference type="SAM" id="Phobius"/>
    </source>
</evidence>
<evidence type="ECO:0000313" key="9">
    <source>
        <dbReference type="Proteomes" id="UP000007519"/>
    </source>
</evidence>
<evidence type="ECO:0000259" key="7">
    <source>
        <dbReference type="PROSITE" id="PS50011"/>
    </source>
</evidence>
<dbReference type="AlphaFoldDB" id="H6L9W4"/>
<name>H6L9W4_SAPGL</name>
<dbReference type="OrthoDB" id="9813021at2"/>
<dbReference type="Gene3D" id="3.30.200.20">
    <property type="entry name" value="Phosphorylase Kinase, domain 1"/>
    <property type="match status" value="1"/>
</dbReference>
<dbReference type="SUPFAM" id="SSF56112">
    <property type="entry name" value="Protein kinase-like (PK-like)"/>
    <property type="match status" value="1"/>
</dbReference>
<keyword evidence="5" id="KW-0067">ATP-binding</keyword>
<dbReference type="EC" id="2.7.11.1" evidence="1"/>
<dbReference type="PANTHER" id="PTHR43671:SF13">
    <property type="entry name" value="SERINE_THREONINE-PROTEIN KINASE NEK2"/>
    <property type="match status" value="1"/>
</dbReference>
<sequence>MKNIAEFSQQYEIDYARPLPARGLGSVYRVKDQEEQLLALKVLELHPNFDDGLFGRLYEEAKKLEHPHLLPYQAVHIFREEEVVQYYILMDYCAGGDWASRRSQLTAEEKLGLLQELLKLLIFLEKEGHCLQNLKLEHLLFKEEEALDWQLINYGAKESLPNYFHLDYAYLAPEQLQGQAIGPAADIWAFGVLLTAFWTGQLPFGQKSPQQTNAKIKNRILKGELPRELLRRLPLELRYLVEGCLQKEPGKRWPSFEALAAAWETGPAKDYAQSWEAAPAAEVSVLETLAYMGQEAEKAEAPKEEEQSEKTPFLERKFKRQKSKPITIWEILLWLGGALALGYYLSSLS</sequence>
<dbReference type="PANTHER" id="PTHR43671">
    <property type="entry name" value="SERINE/THREONINE-PROTEIN KINASE NEK"/>
    <property type="match status" value="1"/>
</dbReference>
<accession>H6L9W4</accession>
<evidence type="ECO:0000313" key="8">
    <source>
        <dbReference type="EMBL" id="AFC24327.1"/>
    </source>
</evidence>
<feature type="domain" description="Protein kinase" evidence="7">
    <location>
        <begin position="13"/>
        <end position="264"/>
    </location>
</feature>
<keyword evidence="3" id="KW-0547">Nucleotide-binding</keyword>
<dbReference type="RefSeq" id="WP_015691963.1">
    <property type="nucleotide sequence ID" value="NC_016940.1"/>
</dbReference>
<dbReference type="STRING" id="984262.SGRA_1592"/>
<evidence type="ECO:0000256" key="5">
    <source>
        <dbReference type="ARBA" id="ARBA00022840"/>
    </source>
</evidence>
<gene>
    <name evidence="8" type="ordered locus">SGRA_1592</name>
</gene>
<dbReference type="KEGG" id="sgn:SGRA_1592"/>
<dbReference type="PROSITE" id="PS50011">
    <property type="entry name" value="PROTEIN_KINASE_DOM"/>
    <property type="match status" value="1"/>
</dbReference>
<organism evidence="8 9">
    <name type="scientific">Saprospira grandis (strain Lewin)</name>
    <dbReference type="NCBI Taxonomy" id="984262"/>
    <lineage>
        <taxon>Bacteria</taxon>
        <taxon>Pseudomonadati</taxon>
        <taxon>Bacteroidota</taxon>
        <taxon>Saprospiria</taxon>
        <taxon>Saprospirales</taxon>
        <taxon>Saprospiraceae</taxon>
        <taxon>Saprospira</taxon>
    </lineage>
</organism>
<dbReference type="InterPro" id="IPR011009">
    <property type="entry name" value="Kinase-like_dom_sf"/>
</dbReference>
<reference evidence="8 9" key="1">
    <citation type="journal article" date="2012" name="Stand. Genomic Sci.">
        <title>Complete genome sequencing and analysis of Saprospira grandis str. Lewin, a predatory marine bacterium.</title>
        <authorList>
            <person name="Saw J.H."/>
            <person name="Yuryev A."/>
            <person name="Kanbe M."/>
            <person name="Hou S."/>
            <person name="Young A.G."/>
            <person name="Aizawa S."/>
            <person name="Alam M."/>
        </authorList>
    </citation>
    <scope>NUCLEOTIDE SEQUENCE [LARGE SCALE GENOMIC DNA]</scope>
    <source>
        <strain evidence="8 9">Lewin</strain>
    </source>
</reference>
<proteinExistence type="predicted"/>
<dbReference type="Pfam" id="PF00069">
    <property type="entry name" value="Pkinase"/>
    <property type="match status" value="1"/>
</dbReference>
<protein>
    <recommendedName>
        <fullName evidence="1">non-specific serine/threonine protein kinase</fullName>
        <ecNumber evidence="1">2.7.11.1</ecNumber>
    </recommendedName>
</protein>
<dbReference type="HOGENOM" id="CLU_794302_0_0_10"/>
<keyword evidence="2" id="KW-0808">Transferase</keyword>
<keyword evidence="4 8" id="KW-0418">Kinase</keyword>
<dbReference type="GO" id="GO:0004674">
    <property type="term" value="F:protein serine/threonine kinase activity"/>
    <property type="evidence" value="ECO:0007669"/>
    <property type="project" value="UniProtKB-KW"/>
</dbReference>
<dbReference type="eggNOG" id="COG0515">
    <property type="taxonomic scope" value="Bacteria"/>
</dbReference>
<evidence type="ECO:0000256" key="4">
    <source>
        <dbReference type="ARBA" id="ARBA00022777"/>
    </source>
</evidence>
<dbReference type="GO" id="GO:0005524">
    <property type="term" value="F:ATP binding"/>
    <property type="evidence" value="ECO:0007669"/>
    <property type="project" value="UniProtKB-KW"/>
</dbReference>
<feature type="transmembrane region" description="Helical" evidence="6">
    <location>
        <begin position="326"/>
        <end position="345"/>
    </location>
</feature>
<keyword evidence="6" id="KW-0812">Transmembrane</keyword>
<keyword evidence="6" id="KW-1133">Transmembrane helix</keyword>
<dbReference type="Proteomes" id="UP000007519">
    <property type="component" value="Chromosome"/>
</dbReference>